<name>A0A1I7WR70_HETBA</name>
<accession>A0A1I7WR70</accession>
<reference evidence="2" key="1">
    <citation type="submission" date="2016-11" db="UniProtKB">
        <authorList>
            <consortium name="WormBaseParasite"/>
        </authorList>
    </citation>
    <scope>IDENTIFICATION</scope>
</reference>
<dbReference type="Proteomes" id="UP000095283">
    <property type="component" value="Unplaced"/>
</dbReference>
<keyword evidence="1" id="KW-1185">Reference proteome</keyword>
<evidence type="ECO:0000313" key="1">
    <source>
        <dbReference type="Proteomes" id="UP000095283"/>
    </source>
</evidence>
<sequence>MESFKPPILQAAQGSSLKDMDLRCILMTTRNYLLKFYVYEKTFSVRKHCKKGNLRMTPISHMITSASVNKLLRKKKRKSRECYRKVTLRSLTDLVLIESNPRPELGNIITMKLSETIEDGLADNQMCKMKVETFFQVDILLLYKTSDNVPFQYLFCYLLKYSLEKKRKKHKIYLYDDFLFTYLISND</sequence>
<organism evidence="1 2">
    <name type="scientific">Heterorhabditis bacteriophora</name>
    <name type="common">Entomopathogenic nematode worm</name>
    <dbReference type="NCBI Taxonomy" id="37862"/>
    <lineage>
        <taxon>Eukaryota</taxon>
        <taxon>Metazoa</taxon>
        <taxon>Ecdysozoa</taxon>
        <taxon>Nematoda</taxon>
        <taxon>Chromadorea</taxon>
        <taxon>Rhabditida</taxon>
        <taxon>Rhabditina</taxon>
        <taxon>Rhabditomorpha</taxon>
        <taxon>Strongyloidea</taxon>
        <taxon>Heterorhabditidae</taxon>
        <taxon>Heterorhabditis</taxon>
    </lineage>
</organism>
<dbReference type="WBParaSite" id="Hba_07651">
    <property type="protein sequence ID" value="Hba_07651"/>
    <property type="gene ID" value="Hba_07651"/>
</dbReference>
<protein>
    <submittedName>
        <fullName evidence="2">RAWUL domain-containing protein</fullName>
    </submittedName>
</protein>
<proteinExistence type="predicted"/>
<evidence type="ECO:0000313" key="2">
    <source>
        <dbReference type="WBParaSite" id="Hba_07651"/>
    </source>
</evidence>
<dbReference type="AlphaFoldDB" id="A0A1I7WR70"/>